<proteinExistence type="predicted"/>
<accession>A0A6N9VEC9</accession>
<protein>
    <submittedName>
        <fullName evidence="1">Carbohydrate ABC transporter substrate-binding protein</fullName>
    </submittedName>
</protein>
<reference evidence="1 2" key="1">
    <citation type="submission" date="2020-01" db="EMBL/GenBank/DDBJ databases">
        <title>Insect and environment-associated Actinomycetes.</title>
        <authorList>
            <person name="Currrie C."/>
            <person name="Chevrette M."/>
            <person name="Carlson C."/>
            <person name="Stubbendieck R."/>
            <person name="Wendt-Pienkowski E."/>
        </authorList>
    </citation>
    <scope>NUCLEOTIDE SEQUENCE [LARGE SCALE GENOMIC DNA]</scope>
    <source>
        <strain evidence="1 2">SID14438</strain>
    </source>
</reference>
<dbReference type="Proteomes" id="UP000471648">
    <property type="component" value="Unassembled WGS sequence"/>
</dbReference>
<gene>
    <name evidence="1" type="ORF">G3I39_23245</name>
</gene>
<feature type="non-terminal residue" evidence="1">
    <location>
        <position position="1"/>
    </location>
</feature>
<dbReference type="EMBL" id="JAAGME010000977">
    <property type="protein sequence ID" value="NEB69945.1"/>
    <property type="molecule type" value="Genomic_DNA"/>
</dbReference>
<name>A0A6N9VEC9_STRMI</name>
<evidence type="ECO:0000313" key="1">
    <source>
        <dbReference type="EMBL" id="NEB69945.1"/>
    </source>
</evidence>
<dbReference type="AlphaFoldDB" id="A0A6N9VEC9"/>
<evidence type="ECO:0000313" key="2">
    <source>
        <dbReference type="Proteomes" id="UP000471648"/>
    </source>
</evidence>
<organism evidence="1 2">
    <name type="scientific">Streptomyces microflavus</name>
    <name type="common">Streptomyces lipmanii</name>
    <dbReference type="NCBI Taxonomy" id="1919"/>
    <lineage>
        <taxon>Bacteria</taxon>
        <taxon>Bacillati</taxon>
        <taxon>Actinomycetota</taxon>
        <taxon>Actinomycetes</taxon>
        <taxon>Kitasatosporales</taxon>
        <taxon>Streptomycetaceae</taxon>
        <taxon>Streptomyces</taxon>
    </lineage>
</organism>
<sequence length="75" mass="7946">FAERGSFPSAQAAFDLPEIADAKHEYFDDAPIGKIFAEAAEGAPVQILGPKDLVIAQNLADVGMLQVDQKGKSSE</sequence>
<feature type="non-terminal residue" evidence="1">
    <location>
        <position position="75"/>
    </location>
</feature>
<comment type="caution">
    <text evidence="1">The sequence shown here is derived from an EMBL/GenBank/DDBJ whole genome shotgun (WGS) entry which is preliminary data.</text>
</comment>